<comment type="caution">
    <text evidence="11">Lacks conserved residue(s) required for the propagation of feature annotation.</text>
</comment>
<gene>
    <name evidence="17" type="primary">LOC117671091</name>
</gene>
<evidence type="ECO:0000259" key="13">
    <source>
        <dbReference type="PROSITE" id="PS50060"/>
    </source>
</evidence>
<evidence type="ECO:0000256" key="3">
    <source>
        <dbReference type="ARBA" id="ARBA00022729"/>
    </source>
</evidence>
<evidence type="ECO:0000259" key="15">
    <source>
        <dbReference type="PROSITE" id="PS51864"/>
    </source>
</evidence>
<keyword evidence="7" id="KW-0865">Zymogen</keyword>
<dbReference type="GO" id="GO:0016020">
    <property type="term" value="C:membrane"/>
    <property type="evidence" value="ECO:0007669"/>
    <property type="project" value="InterPro"/>
</dbReference>
<dbReference type="Pfam" id="PF01400">
    <property type="entry name" value="Astacin"/>
    <property type="match status" value="1"/>
</dbReference>
<dbReference type="SUPFAM" id="SSF55486">
    <property type="entry name" value="Metalloproteases ('zincins'), catalytic domain"/>
    <property type="match status" value="1"/>
</dbReference>
<dbReference type="InterPro" id="IPR002110">
    <property type="entry name" value="Ankyrin_rpt"/>
</dbReference>
<dbReference type="InterPro" id="IPR013320">
    <property type="entry name" value="ConA-like_dom_sf"/>
</dbReference>
<dbReference type="InterPro" id="IPR008974">
    <property type="entry name" value="TRAF-like"/>
</dbReference>
<dbReference type="SMART" id="SM00061">
    <property type="entry name" value="MATH"/>
    <property type="match status" value="1"/>
</dbReference>
<comment type="cofactor">
    <cofactor evidence="11 12">
        <name>Zn(2+)</name>
        <dbReference type="ChEBI" id="CHEBI:29105"/>
    </cofactor>
    <text evidence="11 12">Binds 1 zinc ion per subunit.</text>
</comment>
<dbReference type="FunFam" id="2.60.210.10:FF:000009">
    <property type="entry name" value="Meprin A subunit"/>
    <property type="match status" value="1"/>
</dbReference>
<keyword evidence="6 11" id="KW-0482">Metalloprotease</keyword>
<dbReference type="PRINTS" id="PR00020">
    <property type="entry name" value="MAMDOMAIN"/>
</dbReference>
<dbReference type="SUPFAM" id="SSF49899">
    <property type="entry name" value="Concanavalin A-like lectins/glucanases"/>
    <property type="match status" value="1"/>
</dbReference>
<dbReference type="Pfam" id="PF22486">
    <property type="entry name" value="MATH_2"/>
    <property type="match status" value="1"/>
</dbReference>
<evidence type="ECO:0000256" key="10">
    <source>
        <dbReference type="PROSITE-ProRule" id="PRU00023"/>
    </source>
</evidence>
<dbReference type="PROSITE" id="PS50144">
    <property type="entry name" value="MATH"/>
    <property type="match status" value="1"/>
</dbReference>
<keyword evidence="10" id="KW-0040">ANK repeat</keyword>
<dbReference type="InterPro" id="IPR006026">
    <property type="entry name" value="Peptidase_Metallo"/>
</dbReference>
<evidence type="ECO:0000259" key="14">
    <source>
        <dbReference type="PROSITE" id="PS50144"/>
    </source>
</evidence>
<feature type="domain" description="MAM" evidence="13">
    <location>
        <begin position="371"/>
        <end position="532"/>
    </location>
</feature>
<evidence type="ECO:0000256" key="9">
    <source>
        <dbReference type="ARBA" id="ARBA00023180"/>
    </source>
</evidence>
<dbReference type="GO" id="GO:0008270">
    <property type="term" value="F:zinc ion binding"/>
    <property type="evidence" value="ECO:0007669"/>
    <property type="project" value="UniProtKB-UniRule"/>
</dbReference>
<accession>A0A6P9CSA3</accession>
<proteinExistence type="predicted"/>
<name>A0A6P9CSA3_PANGU</name>
<sequence length="701" mass="80234">MEEEDNQQGVDGLNYSDKGTPLVALKSHSKIVKLLVERGARLILRTEAGWTPVHFAAESGQLGVLRTLHSLHAPMDAPDLYGDVPRRIAEIYGHKACVKFLEIMMPNRNVSSFRSICSFIIFSSQIRRTAEHEEGHFLDEGKPRQGIPEINAATGKKFFEGDIIMLLDRNALRNDAYRWKLPIPYKMGASIGLNTKGVIFQAFEMFRLKSCIDFKPYEGEKSYLQFEKLDGCWSYVGNLQTGQVVSIGSRCEYKDIVEHEVLHALGFYHEQSRTDRDDYVKIWWNQIIDGQAYNFNKYNDSFISDLYTPYDYESVMHYGPYSFSKNNSIPSITTKIPEFNNVIGQSQDMSKIDVERLNRMYHCASSLTLLDQCLFESINICGMVQNGRDDADWKHTLTTSRDNNNNCLEKDYVMSFDTTKGLSGETAILESRILYPRRNEKCLQFYYKFDGSPKDELIVWLKTDDGTGNVRKSMKLTSIHHDGEKQWNFANIPFNSRTKFRYVFHGLKGDPQNSKGGIHIDDITLTEMQCPTSVWQIRNFTSILKSSSKGDYLSSPIFYNSEGYCFVLSLYPRGPAKSNGDYVGMMFSLCSSQNDGALEWPAGNRQVTLTIVDQDPDITQRMSASRSFVTDPNQRYNGKPFWDKADITGAADPFYNIHVGQRWGWRYILPHSELRRRNFLKNGNLIILANFEIIHDPGSVL</sequence>
<keyword evidence="1 11" id="KW-0645">Protease</keyword>
<dbReference type="GeneID" id="117671091"/>
<dbReference type="SUPFAM" id="SSF49599">
    <property type="entry name" value="TRAF domain-like"/>
    <property type="match status" value="1"/>
</dbReference>
<evidence type="ECO:0000256" key="4">
    <source>
        <dbReference type="ARBA" id="ARBA00022801"/>
    </source>
</evidence>
<dbReference type="CDD" id="cd06263">
    <property type="entry name" value="MAM"/>
    <property type="match status" value="1"/>
</dbReference>
<dbReference type="PANTHER" id="PTHR10127:SF824">
    <property type="entry name" value="MEPRIN A SUBUNIT ALPHA"/>
    <property type="match status" value="1"/>
</dbReference>
<dbReference type="GO" id="GO:0004222">
    <property type="term" value="F:metalloendopeptidase activity"/>
    <property type="evidence" value="ECO:0007669"/>
    <property type="project" value="UniProtKB-UniRule"/>
</dbReference>
<dbReference type="PROSITE" id="PS51864">
    <property type="entry name" value="ASTACIN"/>
    <property type="match status" value="1"/>
</dbReference>
<dbReference type="AlphaFoldDB" id="A0A6P9CSA3"/>
<dbReference type="EC" id="3.4.24.-" evidence="12"/>
<dbReference type="PRINTS" id="PR00480">
    <property type="entry name" value="ASTACIN"/>
</dbReference>
<dbReference type="PANTHER" id="PTHR10127">
    <property type="entry name" value="DISCOIDIN, CUB, EGF, LAMININ , AND ZINC METALLOPROTEASE DOMAIN CONTAINING"/>
    <property type="match status" value="1"/>
</dbReference>
<organism evidence="16 17">
    <name type="scientific">Pantherophis guttatus</name>
    <name type="common">Corn snake</name>
    <name type="synonym">Elaphe guttata</name>
    <dbReference type="NCBI Taxonomy" id="94885"/>
    <lineage>
        <taxon>Eukaryota</taxon>
        <taxon>Metazoa</taxon>
        <taxon>Chordata</taxon>
        <taxon>Craniata</taxon>
        <taxon>Vertebrata</taxon>
        <taxon>Euteleostomi</taxon>
        <taxon>Lepidosauria</taxon>
        <taxon>Squamata</taxon>
        <taxon>Bifurcata</taxon>
        <taxon>Unidentata</taxon>
        <taxon>Episquamata</taxon>
        <taxon>Toxicofera</taxon>
        <taxon>Serpentes</taxon>
        <taxon>Colubroidea</taxon>
        <taxon>Colubridae</taxon>
        <taxon>Colubrinae</taxon>
        <taxon>Pantherophis</taxon>
    </lineage>
</organism>
<dbReference type="SMART" id="SM00235">
    <property type="entry name" value="ZnMc"/>
    <property type="match status" value="1"/>
</dbReference>
<evidence type="ECO:0000256" key="2">
    <source>
        <dbReference type="ARBA" id="ARBA00022723"/>
    </source>
</evidence>
<keyword evidence="8" id="KW-1015">Disulfide bond</keyword>
<dbReference type="PROSITE" id="PS50060">
    <property type="entry name" value="MAM_2"/>
    <property type="match status" value="1"/>
</dbReference>
<evidence type="ECO:0000256" key="6">
    <source>
        <dbReference type="ARBA" id="ARBA00023049"/>
    </source>
</evidence>
<feature type="binding site" evidence="11">
    <location>
        <position position="269"/>
    </location>
    <ligand>
        <name>Zn(2+)</name>
        <dbReference type="ChEBI" id="CHEBI:29105"/>
        <note>catalytic</note>
    </ligand>
</feature>
<keyword evidence="16" id="KW-1185">Reference proteome</keyword>
<dbReference type="OMA" id="WRYILPY"/>
<evidence type="ECO:0000256" key="12">
    <source>
        <dbReference type="RuleBase" id="RU361183"/>
    </source>
</evidence>
<evidence type="ECO:0000256" key="1">
    <source>
        <dbReference type="ARBA" id="ARBA00022670"/>
    </source>
</evidence>
<dbReference type="Gene3D" id="2.60.210.10">
    <property type="entry name" value="Apoptosis, Tumor Necrosis Factor Receptor Associated Protein 2, Chain A"/>
    <property type="match status" value="1"/>
</dbReference>
<keyword evidence="2 11" id="KW-0479">Metal-binding</keyword>
<feature type="binding site" evidence="11">
    <location>
        <position position="263"/>
    </location>
    <ligand>
        <name>Zn(2+)</name>
        <dbReference type="ChEBI" id="CHEBI:29105"/>
        <note>catalytic</note>
    </ligand>
</feature>
<dbReference type="Proteomes" id="UP001652622">
    <property type="component" value="Unplaced"/>
</dbReference>
<evidence type="ECO:0000256" key="7">
    <source>
        <dbReference type="ARBA" id="ARBA00023145"/>
    </source>
</evidence>
<dbReference type="InterPro" id="IPR036770">
    <property type="entry name" value="Ankyrin_rpt-contain_sf"/>
</dbReference>
<dbReference type="RefSeq" id="XP_034282650.1">
    <property type="nucleotide sequence ID" value="XM_034426759.2"/>
</dbReference>
<dbReference type="PROSITE" id="PS50088">
    <property type="entry name" value="ANK_REPEAT"/>
    <property type="match status" value="1"/>
</dbReference>
<evidence type="ECO:0000313" key="17">
    <source>
        <dbReference type="RefSeq" id="XP_034282650.1"/>
    </source>
</evidence>
<dbReference type="Gene3D" id="3.40.390.10">
    <property type="entry name" value="Collagenase (Catalytic Domain)"/>
    <property type="match status" value="1"/>
</dbReference>
<feature type="repeat" description="ANK" evidence="10">
    <location>
        <begin position="48"/>
        <end position="80"/>
    </location>
</feature>
<keyword evidence="5 11" id="KW-0862">Zinc</keyword>
<dbReference type="FunFam" id="3.40.390.10:FF:000015">
    <property type="entry name" value="Meprin A subunit"/>
    <property type="match status" value="1"/>
</dbReference>
<protein>
    <recommendedName>
        <fullName evidence="12">Metalloendopeptidase</fullName>
        <ecNumber evidence="12">3.4.24.-</ecNumber>
    </recommendedName>
</protein>
<evidence type="ECO:0000256" key="8">
    <source>
        <dbReference type="ARBA" id="ARBA00023157"/>
    </source>
</evidence>
<keyword evidence="9" id="KW-0325">Glycoprotein</keyword>
<evidence type="ECO:0000256" key="5">
    <source>
        <dbReference type="ARBA" id="ARBA00022833"/>
    </source>
</evidence>
<feature type="binding site" evidence="11">
    <location>
        <position position="259"/>
    </location>
    <ligand>
        <name>Zn(2+)</name>
        <dbReference type="ChEBI" id="CHEBI:29105"/>
        <note>catalytic</note>
    </ligand>
</feature>
<feature type="domain" description="MATH" evidence="14">
    <location>
        <begin position="530"/>
        <end position="691"/>
    </location>
</feature>
<dbReference type="InterPro" id="IPR024079">
    <property type="entry name" value="MetalloPept_cat_dom_sf"/>
</dbReference>
<dbReference type="Pfam" id="PF00629">
    <property type="entry name" value="MAM"/>
    <property type="match status" value="1"/>
</dbReference>
<evidence type="ECO:0000256" key="11">
    <source>
        <dbReference type="PROSITE-ProRule" id="PRU01211"/>
    </source>
</evidence>
<reference evidence="17" key="1">
    <citation type="submission" date="2025-08" db="UniProtKB">
        <authorList>
            <consortium name="RefSeq"/>
        </authorList>
    </citation>
    <scope>IDENTIFICATION</scope>
    <source>
        <tissue evidence="17">Blood</tissue>
    </source>
</reference>
<dbReference type="InterPro" id="IPR001506">
    <property type="entry name" value="Peptidase_M12A"/>
</dbReference>
<keyword evidence="4 11" id="KW-0378">Hydrolase</keyword>
<evidence type="ECO:0000313" key="16">
    <source>
        <dbReference type="Proteomes" id="UP001652622"/>
    </source>
</evidence>
<keyword evidence="3" id="KW-0732">Signal</keyword>
<feature type="domain" description="Peptidase M12A" evidence="15">
    <location>
        <begin position="170"/>
        <end position="364"/>
    </location>
</feature>
<dbReference type="KEGG" id="pgut:117671091"/>
<dbReference type="Gene3D" id="1.25.40.20">
    <property type="entry name" value="Ankyrin repeat-containing domain"/>
    <property type="match status" value="1"/>
</dbReference>
<feature type="active site" evidence="11">
    <location>
        <position position="260"/>
    </location>
</feature>
<dbReference type="InterPro" id="IPR000998">
    <property type="entry name" value="MAM_dom"/>
</dbReference>
<dbReference type="InParanoid" id="A0A6P9CSA3"/>
<dbReference type="SUPFAM" id="SSF48403">
    <property type="entry name" value="Ankyrin repeat"/>
    <property type="match status" value="1"/>
</dbReference>
<dbReference type="InterPro" id="IPR002083">
    <property type="entry name" value="MATH/TRAF_dom"/>
</dbReference>
<dbReference type="GO" id="GO:0006508">
    <property type="term" value="P:proteolysis"/>
    <property type="evidence" value="ECO:0007669"/>
    <property type="project" value="UniProtKB-KW"/>
</dbReference>
<dbReference type="Gene3D" id="2.60.120.200">
    <property type="match status" value="1"/>
</dbReference>
<dbReference type="PROSITE" id="PS50297">
    <property type="entry name" value="ANK_REP_REGION"/>
    <property type="match status" value="1"/>
</dbReference>
<dbReference type="SMART" id="SM00137">
    <property type="entry name" value="MAM"/>
    <property type="match status" value="1"/>
</dbReference>